<dbReference type="Pfam" id="PF16344">
    <property type="entry name" value="FecR_C"/>
    <property type="match status" value="1"/>
</dbReference>
<feature type="domain" description="Protein FecR C-terminal" evidence="3">
    <location>
        <begin position="312"/>
        <end position="379"/>
    </location>
</feature>
<keyword evidence="1" id="KW-0812">Transmembrane</keyword>
<dbReference type="Proteomes" id="UP000199307">
    <property type="component" value="Unassembled WGS sequence"/>
</dbReference>
<reference evidence="4 5" key="1">
    <citation type="submission" date="2016-10" db="EMBL/GenBank/DDBJ databases">
        <authorList>
            <person name="Varghese N."/>
            <person name="Submissions S."/>
        </authorList>
    </citation>
    <scope>NUCLEOTIDE SEQUENCE [LARGE SCALE GENOMIC DNA]</scope>
    <source>
        <strain evidence="4 5">CGMCC 1.6859</strain>
    </source>
</reference>
<feature type="domain" description="FecR protein" evidence="2">
    <location>
        <begin position="176"/>
        <end position="270"/>
    </location>
</feature>
<organism evidence="4 5">
    <name type="scientific">Flavobacterium anhuiense</name>
    <dbReference type="NCBI Taxonomy" id="459526"/>
    <lineage>
        <taxon>Bacteria</taxon>
        <taxon>Pseudomonadati</taxon>
        <taxon>Bacteroidota</taxon>
        <taxon>Flavobacteriia</taxon>
        <taxon>Flavobacteriales</taxon>
        <taxon>Flavobacteriaceae</taxon>
        <taxon>Flavobacterium</taxon>
    </lineage>
</organism>
<keyword evidence="1" id="KW-1133">Transmembrane helix</keyword>
<dbReference type="RefSeq" id="WP_091133305.1">
    <property type="nucleotide sequence ID" value="NZ_FMVC01000004.1"/>
</dbReference>
<dbReference type="Gene3D" id="2.60.120.1440">
    <property type="match status" value="1"/>
</dbReference>
<evidence type="ECO:0000313" key="4">
    <source>
        <dbReference type="EMBL" id="SCY65360.1"/>
    </source>
</evidence>
<proteinExistence type="predicted"/>
<name>A0ABY0LU44_9FLAO</name>
<dbReference type="InterPro" id="IPR006860">
    <property type="entry name" value="FecR"/>
</dbReference>
<feature type="transmembrane region" description="Helical" evidence="1">
    <location>
        <begin position="68"/>
        <end position="90"/>
    </location>
</feature>
<comment type="caution">
    <text evidence="4">The sequence shown here is derived from an EMBL/GenBank/DDBJ whole genome shotgun (WGS) entry which is preliminary data.</text>
</comment>
<dbReference type="PIRSF" id="PIRSF018266">
    <property type="entry name" value="FecR"/>
    <property type="match status" value="1"/>
</dbReference>
<dbReference type="Pfam" id="PF04773">
    <property type="entry name" value="FecR"/>
    <property type="match status" value="1"/>
</dbReference>
<dbReference type="Gene3D" id="3.55.50.30">
    <property type="match status" value="1"/>
</dbReference>
<dbReference type="InterPro" id="IPR012373">
    <property type="entry name" value="Ferrdict_sens_TM"/>
</dbReference>
<keyword evidence="1" id="KW-0472">Membrane</keyword>
<evidence type="ECO:0000313" key="5">
    <source>
        <dbReference type="Proteomes" id="UP000199307"/>
    </source>
</evidence>
<sequence length="381" mass="42467">MNETEFLELLKKYQNDTLSNEDRGKLDAWYLHKASNSKRQLSEYELADSYEHLKSRLPLAQKTKVINIWPRVAAAASIIVLLSAGIFYFVKLETAAKQENIQIVEKAKEIAPGGNRGILTLSNGKQIILSDISSKDIIAKEDQDEVTIKMDANGVITYVINPDADTSKENGNSFNTLSTPTGGQYNIVLADGTKVFLNAVSSIKYPTQFNGDQRVVELEGEAYFEVAKDKSKPFIVKSDKQTIEVLGTHFNVHAYNNEAAVKTTLLEGSVAVSSKNQKAILKPGQQSNISDNAKIAIREVDTEAAIAWKNGRFKFDNADLKSVMKQLERWYGIKVEYRGDVSDVRFNGGTFRNKNLSEVLKVLELSNIKFKVEGKTITVYP</sequence>
<dbReference type="PANTHER" id="PTHR30273">
    <property type="entry name" value="PERIPLASMIC SIGNAL SENSOR AND SIGMA FACTOR ACTIVATOR FECR-RELATED"/>
    <property type="match status" value="1"/>
</dbReference>
<evidence type="ECO:0000259" key="3">
    <source>
        <dbReference type="Pfam" id="PF16344"/>
    </source>
</evidence>
<dbReference type="EMBL" id="FMVC01000004">
    <property type="protein sequence ID" value="SCY65360.1"/>
    <property type="molecule type" value="Genomic_DNA"/>
</dbReference>
<gene>
    <name evidence="4" type="ORF">SAMN02927916_2791</name>
</gene>
<evidence type="ECO:0000256" key="1">
    <source>
        <dbReference type="SAM" id="Phobius"/>
    </source>
</evidence>
<accession>A0ABY0LU44</accession>
<evidence type="ECO:0000259" key="2">
    <source>
        <dbReference type="Pfam" id="PF04773"/>
    </source>
</evidence>
<keyword evidence="5" id="KW-1185">Reference proteome</keyword>
<dbReference type="InterPro" id="IPR032508">
    <property type="entry name" value="FecR_C"/>
</dbReference>
<dbReference type="PANTHER" id="PTHR30273:SF2">
    <property type="entry name" value="PROTEIN FECR"/>
    <property type="match status" value="1"/>
</dbReference>
<protein>
    <submittedName>
        <fullName evidence="4">FecR family protein</fullName>
    </submittedName>
</protein>